<protein>
    <submittedName>
        <fullName evidence="1">SIR2 family protein</fullName>
    </submittedName>
</protein>
<name>A0ABT6XAH6_9BURK</name>
<gene>
    <name evidence="1" type="ORF">QLQ16_14670</name>
</gene>
<dbReference type="InterPro" id="IPR029035">
    <property type="entry name" value="DHS-like_NAD/FAD-binding_dom"/>
</dbReference>
<evidence type="ECO:0000313" key="2">
    <source>
        <dbReference type="Proteomes" id="UP001431902"/>
    </source>
</evidence>
<sequence>MKPLEPIADALEAFFEASSEPILFTGAGVSMLAGLPDWKGLLSQMAESIRATDALTANQMLQYIAKGDLTKAADYFWLTGEVLEGNKNVTLKKLLGTYDSKPLVPLASLPFKGALTTNFDRSILEAIVNAKKQPPRDYKLGDTTFSAAVWETELYVARIHGCIEAPKSMVLSESQFNQLLESTPYIELLTQIFLHKQVLFLGFSFYDPAIKYVLEQIDKRFGPGAPGRHLAILPETNASELIQKAHRLNITVVKYDTADNHRALWDGVATYAKSLTKTPARTVVAAAHPYAATKQYLAACYARVSVASEHTPLREIVIEGVLSASLQESHPKSLGLADLHEQVRKALGVRGKEVNQLVDRALKALISADLVRKNKNQEVKGARFGWIGEPEVASTLNDAIETLKTSVCNRAHVQEGWKPTAHVADVIGMFLREVIHRRGWDLGAAFAAGKAPDNLAFRPVLMEVGSKLTAFDRERVERTLESLFQRPTVQEAALLGELGRISFAVELAFQAPRTTLLHKATLPQKLYFDANLLMPAFVEGHP</sequence>
<dbReference type="Pfam" id="PF13289">
    <property type="entry name" value="SIR2_2"/>
    <property type="match status" value="1"/>
</dbReference>
<dbReference type="EMBL" id="JASGBH010000013">
    <property type="protein sequence ID" value="MDI9235081.1"/>
    <property type="molecule type" value="Genomic_DNA"/>
</dbReference>
<keyword evidence="2" id="KW-1185">Reference proteome</keyword>
<comment type="caution">
    <text evidence="1">The sequence shown here is derived from an EMBL/GenBank/DDBJ whole genome shotgun (WGS) entry which is preliminary data.</text>
</comment>
<evidence type="ECO:0000313" key="1">
    <source>
        <dbReference type="EMBL" id="MDI9235081.1"/>
    </source>
</evidence>
<dbReference type="RefSeq" id="WP_283225425.1">
    <property type="nucleotide sequence ID" value="NZ_JASGBH010000013.1"/>
</dbReference>
<dbReference type="SUPFAM" id="SSF52467">
    <property type="entry name" value="DHS-like NAD/FAD-binding domain"/>
    <property type="match status" value="1"/>
</dbReference>
<proteinExistence type="predicted"/>
<dbReference type="Proteomes" id="UP001431902">
    <property type="component" value="Unassembled WGS sequence"/>
</dbReference>
<reference evidence="1" key="1">
    <citation type="submission" date="2023-05" db="EMBL/GenBank/DDBJ databases">
        <title>Limnohabitans sp. strain HM2-2 Genome sequencing and assembly.</title>
        <authorList>
            <person name="Jung Y."/>
        </authorList>
    </citation>
    <scope>NUCLEOTIDE SEQUENCE</scope>
    <source>
        <strain evidence="1">HM2-2</strain>
    </source>
</reference>
<accession>A0ABT6XAH6</accession>
<organism evidence="1 2">
    <name type="scientific">Limnohabitans lacus</name>
    <dbReference type="NCBI Taxonomy" id="3045173"/>
    <lineage>
        <taxon>Bacteria</taxon>
        <taxon>Pseudomonadati</taxon>
        <taxon>Pseudomonadota</taxon>
        <taxon>Betaproteobacteria</taxon>
        <taxon>Burkholderiales</taxon>
        <taxon>Comamonadaceae</taxon>
        <taxon>Limnohabitans</taxon>
    </lineage>
</organism>